<evidence type="ECO:0000256" key="8">
    <source>
        <dbReference type="RuleBase" id="RU363064"/>
    </source>
</evidence>
<keyword evidence="6 8" id="KW-1133">Transmembrane helix</keyword>
<dbReference type="PANTHER" id="PTHR30330:SF3">
    <property type="entry name" value="TRANSCRIPTIONAL REGULATOR, LRP FAMILY"/>
    <property type="match status" value="1"/>
</dbReference>
<comment type="caution">
    <text evidence="9">The sequence shown here is derived from an EMBL/GenBank/DDBJ whole genome shotgun (WGS) entry which is preliminary data.</text>
</comment>
<feature type="transmembrane region" description="Helical" evidence="8">
    <location>
        <begin position="173"/>
        <end position="193"/>
    </location>
</feature>
<feature type="transmembrane region" description="Helical" evidence="8">
    <location>
        <begin position="82"/>
        <end position="107"/>
    </location>
</feature>
<name>A0A2C6BGE0_FUSNP</name>
<keyword evidence="3 8" id="KW-0813">Transport</keyword>
<comment type="subcellular location">
    <subcellularLocation>
        <location evidence="1 8">Cell membrane</location>
        <topology evidence="1 8">Multi-pass membrane protein</topology>
    </subcellularLocation>
</comment>
<evidence type="ECO:0000256" key="3">
    <source>
        <dbReference type="ARBA" id="ARBA00022448"/>
    </source>
</evidence>
<dbReference type="Pfam" id="PF01235">
    <property type="entry name" value="Na_Ala_symp"/>
    <property type="match status" value="1"/>
</dbReference>
<evidence type="ECO:0000256" key="5">
    <source>
        <dbReference type="ARBA" id="ARBA00022692"/>
    </source>
</evidence>
<feature type="transmembrane region" description="Helical" evidence="8">
    <location>
        <begin position="341"/>
        <end position="364"/>
    </location>
</feature>
<keyword evidence="5 8" id="KW-0812">Transmembrane</keyword>
<feature type="transmembrane region" description="Helical" evidence="8">
    <location>
        <begin position="384"/>
        <end position="401"/>
    </location>
</feature>
<dbReference type="EMBL" id="NIRK01000001">
    <property type="protein sequence ID" value="PHI03291.1"/>
    <property type="molecule type" value="Genomic_DNA"/>
</dbReference>
<dbReference type="InterPro" id="IPR001463">
    <property type="entry name" value="Na/Ala_symport"/>
</dbReference>
<dbReference type="Proteomes" id="UP000223525">
    <property type="component" value="Unassembled WGS sequence"/>
</dbReference>
<feature type="transmembrane region" description="Helical" evidence="8">
    <location>
        <begin position="205"/>
        <end position="224"/>
    </location>
</feature>
<evidence type="ECO:0000256" key="2">
    <source>
        <dbReference type="ARBA" id="ARBA00009261"/>
    </source>
</evidence>
<protein>
    <submittedName>
        <fullName evidence="9">Sodium:alanine symporter family protein</fullName>
    </submittedName>
</protein>
<evidence type="ECO:0000313" key="9">
    <source>
        <dbReference type="EMBL" id="PHI03291.1"/>
    </source>
</evidence>
<feature type="transmembrane region" description="Helical" evidence="8">
    <location>
        <begin position="407"/>
        <end position="427"/>
    </location>
</feature>
<proteinExistence type="inferred from homology"/>
<keyword evidence="8" id="KW-0769">Symport</keyword>
<keyword evidence="4 8" id="KW-1003">Cell membrane</keyword>
<evidence type="ECO:0000256" key="7">
    <source>
        <dbReference type="ARBA" id="ARBA00023136"/>
    </source>
</evidence>
<evidence type="ECO:0000313" key="10">
    <source>
        <dbReference type="Proteomes" id="UP000223525"/>
    </source>
</evidence>
<comment type="similarity">
    <text evidence="2 8">Belongs to the alanine or glycine:cation symporter (AGCS) (TC 2.A.25) family.</text>
</comment>
<sequence length="458" mass="49206">MEKLINFSDWLWSGPLIAIILFGGIYISFRLKFLQFFKLPLIIKGVKKDAKSGNSGEGNISPLQTAFTAIGSTLGAGNIMGMAIAVSMGGLGAIFWMMIFGIFALLLKYSEVVLAIKHREKNMFGDFVGGPAYYLKKTAIPILGAAYALTHAIQCLPSIGTQSMSVVQSAETINIPAVVTGFVIFGIMFITVIGGVKRIANVMDVIVPFMAVAYFVLSWIIILYNYKNIPVVFVKMIEGAFSAPAAFGGLAGGGVAMTLRSGFARGIYSSEAGIGTTSIAYAAATTDYPARQALWGLVEVGTSTFLMCLTSALLVSVTGVYEKIDYLKAASMPAVAFQEFYGSAFGGVAMTSIVILFVLSTVIVEALMGQREVEYLFGSKVGNLARYLYVIAVLIGVYLPLDHIVSLLDLSMAFLVVLNMFALITMVKDVVSETDIFFKVLKKEVEGTNDNNPTVEAK</sequence>
<gene>
    <name evidence="9" type="ORF">CA836_00560</name>
</gene>
<dbReference type="NCBIfam" id="TIGR00835">
    <property type="entry name" value="agcS"/>
    <property type="match status" value="1"/>
</dbReference>
<keyword evidence="7 8" id="KW-0472">Membrane</keyword>
<dbReference type="PANTHER" id="PTHR30330">
    <property type="entry name" value="AGSS FAMILY TRANSPORTER, SODIUM-ALANINE"/>
    <property type="match status" value="1"/>
</dbReference>
<dbReference type="GO" id="GO:0005886">
    <property type="term" value="C:plasma membrane"/>
    <property type="evidence" value="ECO:0007669"/>
    <property type="project" value="UniProtKB-SubCell"/>
</dbReference>
<dbReference type="Gene3D" id="1.20.1740.10">
    <property type="entry name" value="Amino acid/polyamine transporter I"/>
    <property type="match status" value="1"/>
</dbReference>
<dbReference type="PRINTS" id="PR00175">
    <property type="entry name" value="NAALASMPORT"/>
</dbReference>
<evidence type="ECO:0000256" key="4">
    <source>
        <dbReference type="ARBA" id="ARBA00022475"/>
    </source>
</evidence>
<evidence type="ECO:0000256" key="1">
    <source>
        <dbReference type="ARBA" id="ARBA00004651"/>
    </source>
</evidence>
<reference evidence="9 10" key="1">
    <citation type="submission" date="2017-06" db="EMBL/GenBank/DDBJ databases">
        <title>Draft genome sequence of Fusobacterium nucleatum subsp. polymorphum KCOM 1248 (=ChDC F113).</title>
        <authorList>
            <person name="Kook J.-K."/>
            <person name="Park S.-N."/>
            <person name="Lim Y.K."/>
            <person name="Roh H."/>
        </authorList>
    </citation>
    <scope>NUCLEOTIDE SEQUENCE [LARGE SCALE GENOMIC DNA]</scope>
    <source>
        <strain evidence="10">KCOM 1248 (ChDC F113)</strain>
    </source>
</reference>
<feature type="transmembrane region" description="Helical" evidence="8">
    <location>
        <begin position="300"/>
        <end position="321"/>
    </location>
</feature>
<dbReference type="AlphaFoldDB" id="A0A2C6BGE0"/>
<organism evidence="9 10">
    <name type="scientific">Fusobacterium nucleatum subsp. polymorphum</name>
    <name type="common">Fusobacterium polymorphum</name>
    <dbReference type="NCBI Taxonomy" id="76857"/>
    <lineage>
        <taxon>Bacteria</taxon>
        <taxon>Fusobacteriati</taxon>
        <taxon>Fusobacteriota</taxon>
        <taxon>Fusobacteriia</taxon>
        <taxon>Fusobacteriales</taxon>
        <taxon>Fusobacteriaceae</taxon>
        <taxon>Fusobacterium</taxon>
    </lineage>
</organism>
<evidence type="ECO:0000256" key="6">
    <source>
        <dbReference type="ARBA" id="ARBA00022989"/>
    </source>
</evidence>
<feature type="transmembrane region" description="Helical" evidence="8">
    <location>
        <begin position="12"/>
        <end position="29"/>
    </location>
</feature>
<feature type="transmembrane region" description="Helical" evidence="8">
    <location>
        <begin position="236"/>
        <end position="259"/>
    </location>
</feature>
<accession>A0A2C6BGE0</accession>
<dbReference type="GO" id="GO:0005283">
    <property type="term" value="F:amino acid:sodium symporter activity"/>
    <property type="evidence" value="ECO:0007669"/>
    <property type="project" value="InterPro"/>
</dbReference>